<organism evidence="3 4">
    <name type="scientific">Enterobacter cloacae</name>
    <dbReference type="NCBI Taxonomy" id="550"/>
    <lineage>
        <taxon>Bacteria</taxon>
        <taxon>Pseudomonadati</taxon>
        <taxon>Pseudomonadota</taxon>
        <taxon>Gammaproteobacteria</taxon>
        <taxon>Enterobacterales</taxon>
        <taxon>Enterobacteriaceae</taxon>
        <taxon>Enterobacter</taxon>
        <taxon>Enterobacter cloacae complex</taxon>
    </lineage>
</organism>
<feature type="domain" description="Abortive infection protein-like C-terminal" evidence="2">
    <location>
        <begin position="190"/>
        <end position="265"/>
    </location>
</feature>
<name>A0A377LMW4_ENTCL</name>
<keyword evidence="1" id="KW-0472">Membrane</keyword>
<evidence type="ECO:0000313" key="3">
    <source>
        <dbReference type="EMBL" id="STQ07534.1"/>
    </source>
</evidence>
<evidence type="ECO:0000259" key="2">
    <source>
        <dbReference type="Pfam" id="PF14355"/>
    </source>
</evidence>
<dbReference type="EMBL" id="UGJB01000003">
    <property type="protein sequence ID" value="STQ07534.1"/>
    <property type="molecule type" value="Genomic_DNA"/>
</dbReference>
<dbReference type="Proteomes" id="UP000255106">
    <property type="component" value="Unassembled WGS sequence"/>
</dbReference>
<dbReference type="AlphaFoldDB" id="A0A377LMW4"/>
<reference evidence="3 4" key="1">
    <citation type="submission" date="2018-06" db="EMBL/GenBank/DDBJ databases">
        <authorList>
            <consortium name="Pathogen Informatics"/>
            <person name="Doyle S."/>
        </authorList>
    </citation>
    <scope>NUCLEOTIDE SEQUENCE [LARGE SCALE GENOMIC DNA]</scope>
    <source>
        <strain evidence="3 4">NCTC10005</strain>
    </source>
</reference>
<dbReference type="InterPro" id="IPR026001">
    <property type="entry name" value="Abi-like_C"/>
</dbReference>
<evidence type="ECO:0000313" key="4">
    <source>
        <dbReference type="Proteomes" id="UP000255106"/>
    </source>
</evidence>
<sequence>MNNKIPNNVIGAVSSVLGEHYFSHSTLNSLFMESGAPGEVPPGNCETKCSNWLKACNEDDSVDAISVLGIIIQKYMDLPPNSFSRAGAGSTVESGQKRIIDALSKNQLVYRLNGFITKSGSTPISKTLEDYLKSGDYSSIENEFLRAVENIQTDPHASVTAACAIIESALKCYIEKFNLPMPQKLNVAPLWAVVQPDLDLNSDPTLAGDQHKILKGISSLIDGIGAFRSHIGSAHGRGQNPPQIVVAEARLAVNASHTLVVFIMDVIHASKILIILALRLTMAGFIALKF</sequence>
<accession>A0A377LMW4</accession>
<feature type="transmembrane region" description="Helical" evidence="1">
    <location>
        <begin position="266"/>
        <end position="288"/>
    </location>
</feature>
<protein>
    <recommendedName>
        <fullName evidence="2">Abortive infection protein-like C-terminal domain-containing protein</fullName>
    </recommendedName>
</protein>
<keyword evidence="1" id="KW-0812">Transmembrane</keyword>
<keyword evidence="1" id="KW-1133">Transmembrane helix</keyword>
<dbReference type="Pfam" id="PF14355">
    <property type="entry name" value="Abi_C"/>
    <property type="match status" value="1"/>
</dbReference>
<gene>
    <name evidence="3" type="ORF">NCTC10005_00162</name>
</gene>
<evidence type="ECO:0000256" key="1">
    <source>
        <dbReference type="SAM" id="Phobius"/>
    </source>
</evidence>
<proteinExistence type="predicted"/>